<feature type="transmembrane region" description="Helical" evidence="1">
    <location>
        <begin position="160"/>
        <end position="183"/>
    </location>
</feature>
<dbReference type="Proteomes" id="UP001611251">
    <property type="component" value="Unassembled WGS sequence"/>
</dbReference>
<gene>
    <name evidence="2" type="ORF">ABU178_05315</name>
</gene>
<comment type="caution">
    <text evidence="2">The sequence shown here is derived from an EMBL/GenBank/DDBJ whole genome shotgun (WGS) entry which is preliminary data.</text>
</comment>
<evidence type="ECO:0000256" key="1">
    <source>
        <dbReference type="SAM" id="Phobius"/>
    </source>
</evidence>
<dbReference type="PANTHER" id="PTHR37314">
    <property type="entry name" value="SLR0142 PROTEIN"/>
    <property type="match status" value="1"/>
</dbReference>
<sequence length="220" mass="23979">MTQPDREQQSDHPEFTTTFVLLLVSVAGLADAALYLHSKELLAVYMTGNTSKLAQFIQQGNVQKVLPLLTLILAFLASTTFAAWLGNRLGRWRAPVLLLLVAGLLGIAWPASDAEYPLGMVVAIALGMGTLNQISASEPGVTFITGTLVKLGRQLASGEFSLALPLALRWLVWLIAAFIGALLDHRYPQHLLLFIALWCLLLAGSHLLLRKFRAFAPSQH</sequence>
<proteinExistence type="predicted"/>
<feature type="transmembrane region" description="Helical" evidence="1">
    <location>
        <begin position="15"/>
        <end position="36"/>
    </location>
</feature>
<dbReference type="InterPro" id="IPR010699">
    <property type="entry name" value="DUF1275"/>
</dbReference>
<feature type="transmembrane region" description="Helical" evidence="1">
    <location>
        <begin position="65"/>
        <end position="86"/>
    </location>
</feature>
<keyword evidence="1" id="KW-0812">Transmembrane</keyword>
<keyword evidence="1" id="KW-0472">Membrane</keyword>
<dbReference type="RefSeq" id="WP_397212702.1">
    <property type="nucleotide sequence ID" value="NZ_JBGFSN010000004.1"/>
</dbReference>
<accession>A0ABW7PTQ4</accession>
<feature type="transmembrane region" description="Helical" evidence="1">
    <location>
        <begin position="189"/>
        <end position="209"/>
    </location>
</feature>
<dbReference type="EMBL" id="JBGFSN010000004">
    <property type="protein sequence ID" value="MFH8133597.1"/>
    <property type="molecule type" value="Genomic_DNA"/>
</dbReference>
<evidence type="ECO:0000313" key="3">
    <source>
        <dbReference type="Proteomes" id="UP001611251"/>
    </source>
</evidence>
<feature type="transmembrane region" description="Helical" evidence="1">
    <location>
        <begin position="92"/>
        <end position="111"/>
    </location>
</feature>
<organism evidence="2 3">
    <name type="scientific">Pantoea osteomyelitidis</name>
    <dbReference type="NCBI Taxonomy" id="3230026"/>
    <lineage>
        <taxon>Bacteria</taxon>
        <taxon>Pseudomonadati</taxon>
        <taxon>Pseudomonadota</taxon>
        <taxon>Gammaproteobacteria</taxon>
        <taxon>Enterobacterales</taxon>
        <taxon>Erwiniaceae</taxon>
        <taxon>Pantoea</taxon>
    </lineage>
</organism>
<dbReference type="Pfam" id="PF06912">
    <property type="entry name" value="DUF1275"/>
    <property type="match status" value="1"/>
</dbReference>
<dbReference type="PANTHER" id="PTHR37314:SF4">
    <property type="entry name" value="UPF0700 TRANSMEMBRANE PROTEIN YOAK"/>
    <property type="match status" value="1"/>
</dbReference>
<protein>
    <submittedName>
        <fullName evidence="2">DUF1275 family protein</fullName>
    </submittedName>
</protein>
<reference evidence="2 3" key="1">
    <citation type="submission" date="2024-08" db="EMBL/GenBank/DDBJ databases">
        <title>Pantoea ronii - a newly identified human opportunistic pathogen.</title>
        <authorList>
            <person name="Keidar-Friedman D."/>
            <person name="Sorek N."/>
            <person name="Leshin-Carmel D."/>
            <person name="Tsur A."/>
            <person name="Amsalem M."/>
            <person name="Tolkach D."/>
            <person name="Brosh-Nissimov T."/>
        </authorList>
    </citation>
    <scope>NUCLEOTIDE SEQUENCE [LARGE SCALE GENOMIC DNA]</scope>
    <source>
        <strain evidence="2 3">AA23256</strain>
    </source>
</reference>
<evidence type="ECO:0000313" key="2">
    <source>
        <dbReference type="EMBL" id="MFH8133597.1"/>
    </source>
</evidence>
<keyword evidence="1" id="KW-1133">Transmembrane helix</keyword>
<name>A0ABW7PTQ4_9GAMM</name>
<keyword evidence="3" id="KW-1185">Reference proteome</keyword>